<feature type="domain" description="4Fe-4S ferredoxin-type" evidence="5">
    <location>
        <begin position="208"/>
        <end position="236"/>
    </location>
</feature>
<comment type="caution">
    <text evidence="6">The sequence shown here is derived from an EMBL/GenBank/DDBJ whole genome shotgun (WGS) entry which is preliminary data.</text>
</comment>
<evidence type="ECO:0000256" key="4">
    <source>
        <dbReference type="SAM" id="MobiDB-lite"/>
    </source>
</evidence>
<name>A0ABN0IXY4_9LEPT</name>
<evidence type="ECO:0000313" key="6">
    <source>
        <dbReference type="EMBL" id="EMM99457.1"/>
    </source>
</evidence>
<feature type="domain" description="4Fe-4S ferredoxin-type" evidence="5">
    <location>
        <begin position="135"/>
        <end position="166"/>
    </location>
</feature>
<evidence type="ECO:0000313" key="7">
    <source>
        <dbReference type="Proteomes" id="UP000012099"/>
    </source>
</evidence>
<dbReference type="CDD" id="cd16373">
    <property type="entry name" value="DMSOR_beta_like"/>
    <property type="match status" value="1"/>
</dbReference>
<dbReference type="EMBL" id="AHMH02000114">
    <property type="protein sequence ID" value="EMM99457.1"/>
    <property type="molecule type" value="Genomic_DNA"/>
</dbReference>
<accession>A0ABN0IXY4</accession>
<evidence type="ECO:0000259" key="5">
    <source>
        <dbReference type="PROSITE" id="PS51379"/>
    </source>
</evidence>
<reference evidence="6 7" key="1">
    <citation type="submission" date="2013-01" db="EMBL/GenBank/DDBJ databases">
        <authorList>
            <person name="Harkins D.M."/>
            <person name="Durkin A.S."/>
            <person name="Brinkac L.M."/>
            <person name="Haft D.H."/>
            <person name="Selengut J.D."/>
            <person name="Sanka R."/>
            <person name="DePew J."/>
            <person name="Purushe J."/>
            <person name="Whelen A.C."/>
            <person name="Vinetz J.M."/>
            <person name="Sutton G.G."/>
            <person name="Nierman W.C."/>
            <person name="Fouts D.E."/>
        </authorList>
    </citation>
    <scope>NUCLEOTIDE SEQUENCE [LARGE SCALE GENOMIC DNA]</scope>
    <source>
        <strain evidence="6 7">2007001578</strain>
    </source>
</reference>
<protein>
    <submittedName>
        <fullName evidence="6">4Fe-4S dicluster domain protein</fullName>
    </submittedName>
</protein>
<feature type="region of interest" description="Disordered" evidence="4">
    <location>
        <begin position="34"/>
        <end position="74"/>
    </location>
</feature>
<evidence type="ECO:0000256" key="3">
    <source>
        <dbReference type="ARBA" id="ARBA00023014"/>
    </source>
</evidence>
<gene>
    <name evidence="6" type="ORF">LEP1GSC035_1205</name>
</gene>
<dbReference type="Proteomes" id="UP000012099">
    <property type="component" value="Unassembled WGS sequence"/>
</dbReference>
<keyword evidence="1" id="KW-0479">Metal-binding</keyword>
<dbReference type="PROSITE" id="PS00198">
    <property type="entry name" value="4FE4S_FER_1"/>
    <property type="match status" value="2"/>
</dbReference>
<keyword evidence="2" id="KW-0408">Iron</keyword>
<dbReference type="SUPFAM" id="SSF54862">
    <property type="entry name" value="4Fe-4S ferredoxins"/>
    <property type="match status" value="1"/>
</dbReference>
<dbReference type="InterPro" id="IPR017896">
    <property type="entry name" value="4Fe4S_Fe-S-bd"/>
</dbReference>
<evidence type="ECO:0000256" key="1">
    <source>
        <dbReference type="ARBA" id="ARBA00022723"/>
    </source>
</evidence>
<keyword evidence="7" id="KW-1185">Reference proteome</keyword>
<organism evidence="6 7">
    <name type="scientific">Leptospira noguchii str. 2007001578</name>
    <dbReference type="NCBI Taxonomy" id="1049974"/>
    <lineage>
        <taxon>Bacteria</taxon>
        <taxon>Pseudomonadati</taxon>
        <taxon>Spirochaetota</taxon>
        <taxon>Spirochaetia</taxon>
        <taxon>Leptospirales</taxon>
        <taxon>Leptospiraceae</taxon>
        <taxon>Leptospira</taxon>
    </lineage>
</organism>
<dbReference type="InterPro" id="IPR017900">
    <property type="entry name" value="4Fe4S_Fe_S_CS"/>
</dbReference>
<dbReference type="Gene3D" id="3.30.70.20">
    <property type="match status" value="2"/>
</dbReference>
<feature type="domain" description="4Fe-4S ferredoxin-type" evidence="5">
    <location>
        <begin position="94"/>
        <end position="127"/>
    </location>
</feature>
<dbReference type="RefSeq" id="WP_004431870.1">
    <property type="nucleotide sequence ID" value="NZ_AHMH02000114.1"/>
</dbReference>
<evidence type="ECO:0000256" key="2">
    <source>
        <dbReference type="ARBA" id="ARBA00023004"/>
    </source>
</evidence>
<dbReference type="PROSITE" id="PS51379">
    <property type="entry name" value="4FE4S_FER_2"/>
    <property type="match status" value="3"/>
</dbReference>
<proteinExistence type="predicted"/>
<keyword evidence="3" id="KW-0411">Iron-sulfur</keyword>
<dbReference type="Pfam" id="PF12838">
    <property type="entry name" value="Fer4_7"/>
    <property type="match status" value="1"/>
</dbReference>
<sequence length="236" mass="26060">MNRKDFFKKGLAKMLDFAQENATELVSGFQEIVSEDSSSSSKSAQNKRTQDEPEQTNPASKKTKSKKSSKEVGFILPQQIKPNRKRKIRNVQSPPGALDETEFLKKCTGCGDCIYACPYSVLFPVFDETSEKHIPRMDVNLNSCMLCKDWPCVNSCKTGALIPLKSAPKFGQAKGLFEYCINSKTGESTCSNCRDSCPIEGVVSFKGNKPFFSKNCTGCGQCVSACPTFPRAIRVE</sequence>
<dbReference type="Pfam" id="PF13187">
    <property type="entry name" value="Fer4_9"/>
    <property type="match status" value="1"/>
</dbReference>